<name>A0A402BIV1_9CHLR</name>
<comment type="caution">
    <text evidence="1">The sequence shown here is derived from an EMBL/GenBank/DDBJ whole genome shotgun (WGS) entry which is preliminary data.</text>
</comment>
<keyword evidence="2" id="KW-1185">Reference proteome</keyword>
<evidence type="ECO:0000313" key="1">
    <source>
        <dbReference type="EMBL" id="GCE31162.1"/>
    </source>
</evidence>
<dbReference type="AlphaFoldDB" id="A0A402BIV1"/>
<dbReference type="EMBL" id="BIFT01000002">
    <property type="protein sequence ID" value="GCE31162.1"/>
    <property type="molecule type" value="Genomic_DNA"/>
</dbReference>
<reference evidence="2" key="1">
    <citation type="submission" date="2018-12" db="EMBL/GenBank/DDBJ databases">
        <title>Tengunoibacter tsumagoiensis gen. nov., sp. nov., Dictyobacter kobayashii sp. nov., D. alpinus sp. nov., and D. joshuensis sp. nov. and description of Dictyobacteraceae fam. nov. within the order Ktedonobacterales isolated from Tengu-no-mugimeshi.</title>
        <authorList>
            <person name="Wang C.M."/>
            <person name="Zheng Y."/>
            <person name="Sakai Y."/>
            <person name="Toyoda A."/>
            <person name="Minakuchi Y."/>
            <person name="Abe K."/>
            <person name="Yokota A."/>
            <person name="Yabe S."/>
        </authorList>
    </citation>
    <scope>NUCLEOTIDE SEQUENCE [LARGE SCALE GENOMIC DNA]</scope>
    <source>
        <strain evidence="2">Uno16</strain>
    </source>
</reference>
<sequence length="70" mass="8211">MERFAIIRPGLEDSITQVQLARAYQISPRSNTIERRVWQDWQAILRAWIKESLIVCQQIQLVTKDVVETA</sequence>
<organism evidence="1 2">
    <name type="scientific">Dictyobacter alpinus</name>
    <dbReference type="NCBI Taxonomy" id="2014873"/>
    <lineage>
        <taxon>Bacteria</taxon>
        <taxon>Bacillati</taxon>
        <taxon>Chloroflexota</taxon>
        <taxon>Ktedonobacteria</taxon>
        <taxon>Ktedonobacterales</taxon>
        <taxon>Dictyobacteraceae</taxon>
        <taxon>Dictyobacter</taxon>
    </lineage>
</organism>
<gene>
    <name evidence="1" type="ORF">KDA_66460</name>
</gene>
<dbReference type="Proteomes" id="UP000287171">
    <property type="component" value="Unassembled WGS sequence"/>
</dbReference>
<proteinExistence type="predicted"/>
<accession>A0A402BIV1</accession>
<evidence type="ECO:0000313" key="2">
    <source>
        <dbReference type="Proteomes" id="UP000287171"/>
    </source>
</evidence>
<protein>
    <submittedName>
        <fullName evidence="1">Uncharacterized protein</fullName>
    </submittedName>
</protein>